<evidence type="ECO:0000259" key="1">
    <source>
        <dbReference type="Pfam" id="PF12680"/>
    </source>
</evidence>
<feature type="domain" description="SnoaL-like" evidence="1">
    <location>
        <begin position="18"/>
        <end position="113"/>
    </location>
</feature>
<organism evidence="2">
    <name type="scientific">Anabaena sp. BIR260</name>
    <dbReference type="NCBI Taxonomy" id="460383"/>
    <lineage>
        <taxon>Bacteria</taxon>
        <taxon>Bacillati</taxon>
        <taxon>Cyanobacteriota</taxon>
        <taxon>Cyanophyceae</taxon>
        <taxon>Nostocales</taxon>
        <taxon>Nostocaceae</taxon>
        <taxon>Anabaena</taxon>
    </lineage>
</organism>
<proteinExistence type="predicted"/>
<reference evidence="2" key="1">
    <citation type="journal article" date="2017" name="ACS Chem. Biol.">
        <title>Simultaneous Production of Anabaenopeptins and Namalides by the Cyanobacterium Nostoc sp. CENA543.</title>
        <authorList>
            <person name="Shishido T.K."/>
            <person name="Jokela J."/>
            <person name="Fewer D.P."/>
            <person name="Wahlsten M."/>
            <person name="Fiore M.F."/>
            <person name="Sivonen K."/>
        </authorList>
    </citation>
    <scope>NUCLEOTIDE SEQUENCE</scope>
    <source>
        <strain evidence="2">BIR260</strain>
    </source>
</reference>
<reference evidence="2" key="2">
    <citation type="submission" date="2018-04" db="EMBL/GenBank/DDBJ databases">
        <authorList>
            <person name="Go L.Y."/>
            <person name="Mitchell J.A."/>
        </authorList>
    </citation>
    <scope>NUCLEOTIDE SEQUENCE</scope>
    <source>
        <strain evidence="2">BIR260</strain>
    </source>
</reference>
<sequence>MSNITLSNIATEQQLIKTLFTAVDSRDWNLLVQCFDQSIIYERPGYQPFMGLDELLNFYQHERIIASGEHRIEHIVIDNNWGSCWGQFIGINKNGSQINERFADVYSFANGKFKTRRSYFFRPAV</sequence>
<dbReference type="CDD" id="cd00531">
    <property type="entry name" value="NTF2_like"/>
    <property type="match status" value="1"/>
</dbReference>
<dbReference type="InterPro" id="IPR032710">
    <property type="entry name" value="NTF2-like_dom_sf"/>
</dbReference>
<dbReference type="Gene3D" id="3.10.450.50">
    <property type="match status" value="1"/>
</dbReference>
<protein>
    <recommendedName>
        <fullName evidence="1">SnoaL-like domain-containing protein</fullName>
    </recommendedName>
</protein>
<evidence type="ECO:0000313" key="2">
    <source>
        <dbReference type="EMBL" id="AVK43213.1"/>
    </source>
</evidence>
<dbReference type="SUPFAM" id="SSF54427">
    <property type="entry name" value="NTF2-like"/>
    <property type="match status" value="1"/>
</dbReference>
<dbReference type="AlphaFoldDB" id="A0A2P1CYT8"/>
<dbReference type="Pfam" id="PF12680">
    <property type="entry name" value="SnoaL_2"/>
    <property type="match status" value="1"/>
</dbReference>
<dbReference type="InterPro" id="IPR037401">
    <property type="entry name" value="SnoaL-like"/>
</dbReference>
<dbReference type="EMBL" id="MF741681">
    <property type="protein sequence ID" value="AVK43213.1"/>
    <property type="molecule type" value="Genomic_DNA"/>
</dbReference>
<accession>A0A2P1CYT8</accession>
<name>A0A2P1CYT8_9NOST</name>